<name>A0ABY7FYI1_MYAAR</name>
<dbReference type="Proteomes" id="UP001164746">
    <property type="component" value="Chromosome 15"/>
</dbReference>
<feature type="transmembrane region" description="Helical" evidence="2">
    <location>
        <begin position="100"/>
        <end position="123"/>
    </location>
</feature>
<evidence type="ECO:0000256" key="2">
    <source>
        <dbReference type="SAM" id="Phobius"/>
    </source>
</evidence>
<keyword evidence="4" id="KW-1185">Reference proteome</keyword>
<evidence type="ECO:0000313" key="4">
    <source>
        <dbReference type="Proteomes" id="UP001164746"/>
    </source>
</evidence>
<keyword evidence="2" id="KW-0472">Membrane</keyword>
<sequence>MASWRLRFHDKWPRLASLYASTHQLDEEGKHPDPIMGQDNVFDPHEPYGAYKYYIQPSVRSEFSIEEPPYQNRPVYKDEESRSSDYASGNSFRRGATCRVLLCVFLIFSFIAVVVAAITLAVLKTEA</sequence>
<gene>
    <name evidence="3" type="ORF">MAR_012969</name>
</gene>
<evidence type="ECO:0000313" key="3">
    <source>
        <dbReference type="EMBL" id="WAR27265.1"/>
    </source>
</evidence>
<feature type="region of interest" description="Disordered" evidence="1">
    <location>
        <begin position="70"/>
        <end position="91"/>
    </location>
</feature>
<dbReference type="EMBL" id="CP111026">
    <property type="protein sequence ID" value="WAR27265.1"/>
    <property type="molecule type" value="Genomic_DNA"/>
</dbReference>
<accession>A0ABY7FYI1</accession>
<protein>
    <submittedName>
        <fullName evidence="3">Uncharacterized protein</fullName>
    </submittedName>
</protein>
<organism evidence="3 4">
    <name type="scientific">Mya arenaria</name>
    <name type="common">Soft-shell clam</name>
    <dbReference type="NCBI Taxonomy" id="6604"/>
    <lineage>
        <taxon>Eukaryota</taxon>
        <taxon>Metazoa</taxon>
        <taxon>Spiralia</taxon>
        <taxon>Lophotrochozoa</taxon>
        <taxon>Mollusca</taxon>
        <taxon>Bivalvia</taxon>
        <taxon>Autobranchia</taxon>
        <taxon>Heteroconchia</taxon>
        <taxon>Euheterodonta</taxon>
        <taxon>Imparidentia</taxon>
        <taxon>Neoheterodontei</taxon>
        <taxon>Myida</taxon>
        <taxon>Myoidea</taxon>
        <taxon>Myidae</taxon>
        <taxon>Mya</taxon>
    </lineage>
</organism>
<proteinExistence type="predicted"/>
<keyword evidence="2" id="KW-1133">Transmembrane helix</keyword>
<keyword evidence="2" id="KW-0812">Transmembrane</keyword>
<reference evidence="3" key="1">
    <citation type="submission" date="2022-11" db="EMBL/GenBank/DDBJ databases">
        <title>Centuries of genome instability and evolution in soft-shell clam transmissible cancer (bioRxiv).</title>
        <authorList>
            <person name="Hart S.F.M."/>
            <person name="Yonemitsu M.A."/>
            <person name="Giersch R.M."/>
            <person name="Beal B.F."/>
            <person name="Arriagada G."/>
            <person name="Davis B.W."/>
            <person name="Ostrander E.A."/>
            <person name="Goff S.P."/>
            <person name="Metzger M.J."/>
        </authorList>
    </citation>
    <scope>NUCLEOTIDE SEQUENCE</scope>
    <source>
        <strain evidence="3">MELC-2E11</strain>
        <tissue evidence="3">Siphon/mantle</tissue>
    </source>
</reference>
<evidence type="ECO:0000256" key="1">
    <source>
        <dbReference type="SAM" id="MobiDB-lite"/>
    </source>
</evidence>